<evidence type="ECO:0000313" key="1">
    <source>
        <dbReference type="EMBL" id="JAH16786.1"/>
    </source>
</evidence>
<reference evidence="1" key="2">
    <citation type="journal article" date="2015" name="Fish Shellfish Immunol.">
        <title>Early steps in the European eel (Anguilla anguilla)-Vibrio vulnificus interaction in the gills: Role of the RtxA13 toxin.</title>
        <authorList>
            <person name="Callol A."/>
            <person name="Pajuelo D."/>
            <person name="Ebbesson L."/>
            <person name="Teles M."/>
            <person name="MacKenzie S."/>
            <person name="Amaro C."/>
        </authorList>
    </citation>
    <scope>NUCLEOTIDE SEQUENCE</scope>
</reference>
<dbReference type="EMBL" id="GBXM01091791">
    <property type="protein sequence ID" value="JAH16786.1"/>
    <property type="molecule type" value="Transcribed_RNA"/>
</dbReference>
<protein>
    <submittedName>
        <fullName evidence="1">Uncharacterized protein</fullName>
    </submittedName>
</protein>
<organism evidence="1">
    <name type="scientific">Anguilla anguilla</name>
    <name type="common">European freshwater eel</name>
    <name type="synonym">Muraena anguilla</name>
    <dbReference type="NCBI Taxonomy" id="7936"/>
    <lineage>
        <taxon>Eukaryota</taxon>
        <taxon>Metazoa</taxon>
        <taxon>Chordata</taxon>
        <taxon>Craniata</taxon>
        <taxon>Vertebrata</taxon>
        <taxon>Euteleostomi</taxon>
        <taxon>Actinopterygii</taxon>
        <taxon>Neopterygii</taxon>
        <taxon>Teleostei</taxon>
        <taxon>Anguilliformes</taxon>
        <taxon>Anguillidae</taxon>
        <taxon>Anguilla</taxon>
    </lineage>
</organism>
<sequence length="24" mass="2761">MNHRGRTSTALMVNQSEMCRLLVI</sequence>
<name>A0A0E9QIT8_ANGAN</name>
<proteinExistence type="predicted"/>
<dbReference type="AlphaFoldDB" id="A0A0E9QIT8"/>
<reference evidence="1" key="1">
    <citation type="submission" date="2014-11" db="EMBL/GenBank/DDBJ databases">
        <authorList>
            <person name="Amaro Gonzalez C."/>
        </authorList>
    </citation>
    <scope>NUCLEOTIDE SEQUENCE</scope>
</reference>
<accession>A0A0E9QIT8</accession>